<sequence length="248" mass="26474">MHPSFHVPTATGTNAADALARRKANGFGGQVQTVVATRVGSVAPGFLAGRGSVLGTFCGHFDWGMLSWHSRQTKLTGLPASRLHLSHVSVLPGDFVASGSHIADDSVLVHAGAGLSSHATSLRLAMALLLRRVLTTIAGTLDLACSSVWRFFGTTLATSHALLDPSPSFHTSFGIHLVLGGCQLLASTLSPFRLGFPSFRRRFHSKESTPICIQRLLRSRGGRQHVSTSPLAPPSRRQLLPPEIHRLT</sequence>
<organism evidence="1 2">
    <name type="scientific">Peronosclerospora sorghi</name>
    <dbReference type="NCBI Taxonomy" id="230839"/>
    <lineage>
        <taxon>Eukaryota</taxon>
        <taxon>Sar</taxon>
        <taxon>Stramenopiles</taxon>
        <taxon>Oomycota</taxon>
        <taxon>Peronosporomycetes</taxon>
        <taxon>Peronosporales</taxon>
        <taxon>Peronosporaceae</taxon>
        <taxon>Peronosclerospora</taxon>
    </lineage>
</organism>
<proteinExistence type="predicted"/>
<evidence type="ECO:0000313" key="2">
    <source>
        <dbReference type="Proteomes" id="UP001163321"/>
    </source>
</evidence>
<reference evidence="1 2" key="1">
    <citation type="journal article" date="2022" name="bioRxiv">
        <title>The genome of the oomycete Peronosclerospora sorghi, a cosmopolitan pathogen of maize and sorghum, is inflated with dispersed pseudogenes.</title>
        <authorList>
            <person name="Fletcher K."/>
            <person name="Martin F."/>
            <person name="Isakeit T."/>
            <person name="Cavanaugh K."/>
            <person name="Magill C."/>
            <person name="Michelmore R."/>
        </authorList>
    </citation>
    <scope>NUCLEOTIDE SEQUENCE [LARGE SCALE GENOMIC DNA]</scope>
    <source>
        <strain evidence="1">P6</strain>
    </source>
</reference>
<gene>
    <name evidence="1" type="ORF">PsorP6_011040</name>
</gene>
<keyword evidence="2" id="KW-1185">Reference proteome</keyword>
<dbReference type="Proteomes" id="UP001163321">
    <property type="component" value="Chromosome 6"/>
</dbReference>
<evidence type="ECO:0000313" key="1">
    <source>
        <dbReference type="EMBL" id="KAI9910480.1"/>
    </source>
</evidence>
<name>A0ACC0VV85_9STRA</name>
<protein>
    <submittedName>
        <fullName evidence="1">Uncharacterized protein</fullName>
    </submittedName>
</protein>
<comment type="caution">
    <text evidence="1">The sequence shown here is derived from an EMBL/GenBank/DDBJ whole genome shotgun (WGS) entry which is preliminary data.</text>
</comment>
<accession>A0ACC0VV85</accession>
<dbReference type="EMBL" id="CM047585">
    <property type="protein sequence ID" value="KAI9910480.1"/>
    <property type="molecule type" value="Genomic_DNA"/>
</dbReference>